<dbReference type="eggNOG" id="COG5184">
    <property type="taxonomic scope" value="Bacteria"/>
</dbReference>
<dbReference type="InterPro" id="IPR011460">
    <property type="entry name" value="Lcl_C"/>
</dbReference>
<sequence length="557" mass="59542">MVGVFCILLLLAGCSGSALDSDTNQPTPSVLVNAGANQTVNEQSSVVLNGTAQGTTDTLTYSWSASPALNITHEDISSPAATFVAPTTTETITYVLTLVVTDGNGNQGSDTVEFQIVAVNEAPSAIITVFDPIINSAFPAGIEVTLDGSDSSDVDPADSLDPIAAWRWQQTAGTDVLNNVSLNGDSIAFVTPILDDPNSLSFELTVTDQEGAQDSVTITLDVLSASQTQPTVDAGVDHQVFSGEIILLTGEASTSISSGLPLTFDWLNDSELVPVINNRSAEKTYAIAPLVTQTELVTFTLLVTDAFGNEVEDNINVRIKPLPLRNINDTGVTLQASLTQNGTQHQSAFPGQDGQRGQDIISENGLLEKAGRGEQGFDFTKLDAIGDEQDETSQDWSCVRDNTTGLVWEVKTDDIGLHGNEHSFNWYQEELNGGFEGNVGSAGLTCNNSQCDTEAYVAAVNQAGLCNFYDWRLPTPNELLSIVHYGNVTGTKIDLNYFPNTNDFVTSPLWYWTSQPSADGVSDDASQTAWAIDFTTGNDNFLNKSSLIKIRLVRGGR</sequence>
<name>K6YRJ8_9ALTE</name>
<dbReference type="InterPro" id="IPR029865">
    <property type="entry name" value="KIAA0319-like"/>
</dbReference>
<reference evidence="3 4" key="1">
    <citation type="journal article" date="2017" name="Antonie Van Leeuwenhoek">
        <title>Rhizobium rhizosphaerae sp. nov., a novel species isolated from rice rhizosphere.</title>
        <authorList>
            <person name="Zhao J.J."/>
            <person name="Zhang J."/>
            <person name="Zhang R.J."/>
            <person name="Zhang C.W."/>
            <person name="Yin H.Q."/>
            <person name="Zhang X.X."/>
        </authorList>
    </citation>
    <scope>NUCLEOTIDE SEQUENCE [LARGE SCALE GENOMIC DNA]</scope>
    <source>
        <strain evidence="3 4">E3</strain>
    </source>
</reference>
<dbReference type="GO" id="GO:0005886">
    <property type="term" value="C:plasma membrane"/>
    <property type="evidence" value="ECO:0007669"/>
    <property type="project" value="TreeGrafter"/>
</dbReference>
<evidence type="ECO:0000313" key="4">
    <source>
        <dbReference type="Proteomes" id="UP000006334"/>
    </source>
</evidence>
<keyword evidence="1" id="KW-0732">Signal</keyword>
<dbReference type="Gene3D" id="2.60.40.10">
    <property type="entry name" value="Immunoglobulins"/>
    <property type="match status" value="3"/>
</dbReference>
<dbReference type="PANTHER" id="PTHR46182:SF1">
    <property type="entry name" value="DYSLEXIA-ASSOCIATED PROTEIN KIAA0319"/>
    <property type="match status" value="1"/>
</dbReference>
<evidence type="ECO:0000259" key="2">
    <source>
        <dbReference type="Pfam" id="PF07603"/>
    </source>
</evidence>
<protein>
    <recommendedName>
        <fullName evidence="2">Lcl C-terminal domain-containing protein</fullName>
    </recommendedName>
</protein>
<dbReference type="STRING" id="1127673.GLIP_1304"/>
<gene>
    <name evidence="3" type="ORF">GLIP_1304</name>
</gene>
<dbReference type="PANTHER" id="PTHR46182">
    <property type="entry name" value="FI19480P1"/>
    <property type="match status" value="1"/>
</dbReference>
<feature type="signal peptide" evidence="1">
    <location>
        <begin position="1"/>
        <end position="20"/>
    </location>
</feature>
<dbReference type="AlphaFoldDB" id="K6YRJ8"/>
<dbReference type="Pfam" id="PF07603">
    <property type="entry name" value="Lcl_C"/>
    <property type="match status" value="1"/>
</dbReference>
<dbReference type="InterPro" id="IPR013783">
    <property type="entry name" value="Ig-like_fold"/>
</dbReference>
<dbReference type="GO" id="GO:0031410">
    <property type="term" value="C:cytoplasmic vesicle"/>
    <property type="evidence" value="ECO:0007669"/>
    <property type="project" value="TreeGrafter"/>
</dbReference>
<evidence type="ECO:0000256" key="1">
    <source>
        <dbReference type="SAM" id="SignalP"/>
    </source>
</evidence>
<comment type="caution">
    <text evidence="3">The sequence shown here is derived from an EMBL/GenBank/DDBJ whole genome shotgun (WGS) entry which is preliminary data.</text>
</comment>
<feature type="domain" description="Lcl C-terminal" evidence="2">
    <location>
        <begin position="398"/>
        <end position="554"/>
    </location>
</feature>
<dbReference type="Pfam" id="PF22352">
    <property type="entry name" value="K319L-like_PKD"/>
    <property type="match status" value="2"/>
</dbReference>
<dbReference type="EMBL" id="BAEN01000027">
    <property type="protein sequence ID" value="GAC13945.1"/>
    <property type="molecule type" value="Genomic_DNA"/>
</dbReference>
<dbReference type="eggNOG" id="COG5492">
    <property type="taxonomic scope" value="Bacteria"/>
</dbReference>
<organism evidence="3 4">
    <name type="scientific">Aliiglaciecola lipolytica E3</name>
    <dbReference type="NCBI Taxonomy" id="1127673"/>
    <lineage>
        <taxon>Bacteria</taxon>
        <taxon>Pseudomonadati</taxon>
        <taxon>Pseudomonadota</taxon>
        <taxon>Gammaproteobacteria</taxon>
        <taxon>Alteromonadales</taxon>
        <taxon>Alteromonadaceae</taxon>
        <taxon>Aliiglaciecola</taxon>
    </lineage>
</organism>
<feature type="chain" id="PRO_5003901385" description="Lcl C-terminal domain-containing protein" evidence="1">
    <location>
        <begin position="21"/>
        <end position="557"/>
    </location>
</feature>
<keyword evidence="4" id="KW-1185">Reference proteome</keyword>
<accession>K6YRJ8</accession>
<evidence type="ECO:0000313" key="3">
    <source>
        <dbReference type="EMBL" id="GAC13945.1"/>
    </source>
</evidence>
<dbReference type="Proteomes" id="UP000006334">
    <property type="component" value="Unassembled WGS sequence"/>
</dbReference>
<proteinExistence type="predicted"/>